<reference evidence="1 2" key="2">
    <citation type="journal article" date="2022" name="Mol. Ecol. Resour.">
        <title>The genomes of chicory, endive, great burdock and yacon provide insights into Asteraceae paleo-polyploidization history and plant inulin production.</title>
        <authorList>
            <person name="Fan W."/>
            <person name="Wang S."/>
            <person name="Wang H."/>
            <person name="Wang A."/>
            <person name="Jiang F."/>
            <person name="Liu H."/>
            <person name="Zhao H."/>
            <person name="Xu D."/>
            <person name="Zhang Y."/>
        </authorList>
    </citation>
    <scope>NUCLEOTIDE SEQUENCE [LARGE SCALE GENOMIC DNA]</scope>
    <source>
        <strain evidence="2">cv. Punajuju</strain>
        <tissue evidence="1">Leaves</tissue>
    </source>
</reference>
<reference evidence="2" key="1">
    <citation type="journal article" date="2022" name="Mol. Ecol. Resour.">
        <title>The genomes of chicory, endive, great burdock and yacon provide insights into Asteraceae palaeo-polyploidization history and plant inulin production.</title>
        <authorList>
            <person name="Fan W."/>
            <person name="Wang S."/>
            <person name="Wang H."/>
            <person name="Wang A."/>
            <person name="Jiang F."/>
            <person name="Liu H."/>
            <person name="Zhao H."/>
            <person name="Xu D."/>
            <person name="Zhang Y."/>
        </authorList>
    </citation>
    <scope>NUCLEOTIDE SEQUENCE [LARGE SCALE GENOMIC DNA]</scope>
    <source>
        <strain evidence="2">cv. Punajuju</strain>
    </source>
</reference>
<evidence type="ECO:0000313" key="2">
    <source>
        <dbReference type="Proteomes" id="UP001055811"/>
    </source>
</evidence>
<evidence type="ECO:0000313" key="1">
    <source>
        <dbReference type="EMBL" id="KAI3764720.1"/>
    </source>
</evidence>
<keyword evidence="2" id="KW-1185">Reference proteome</keyword>
<organism evidence="1 2">
    <name type="scientific">Cichorium intybus</name>
    <name type="common">Chicory</name>
    <dbReference type="NCBI Taxonomy" id="13427"/>
    <lineage>
        <taxon>Eukaryota</taxon>
        <taxon>Viridiplantae</taxon>
        <taxon>Streptophyta</taxon>
        <taxon>Embryophyta</taxon>
        <taxon>Tracheophyta</taxon>
        <taxon>Spermatophyta</taxon>
        <taxon>Magnoliopsida</taxon>
        <taxon>eudicotyledons</taxon>
        <taxon>Gunneridae</taxon>
        <taxon>Pentapetalae</taxon>
        <taxon>asterids</taxon>
        <taxon>campanulids</taxon>
        <taxon>Asterales</taxon>
        <taxon>Asteraceae</taxon>
        <taxon>Cichorioideae</taxon>
        <taxon>Cichorieae</taxon>
        <taxon>Cichoriinae</taxon>
        <taxon>Cichorium</taxon>
    </lineage>
</organism>
<dbReference type="EMBL" id="CM042011">
    <property type="protein sequence ID" value="KAI3764720.1"/>
    <property type="molecule type" value="Genomic_DNA"/>
</dbReference>
<accession>A0ACB9F1G0</accession>
<name>A0ACB9F1G0_CICIN</name>
<dbReference type="Proteomes" id="UP001055811">
    <property type="component" value="Linkage Group LG03"/>
</dbReference>
<sequence length="73" mass="8461">MAGDEEAPKKAKSTHRGKWLLASSVHILNLMKYPTKSPIRLKLLWLRGESYYQFLDFAGDWVGGPHNIPFYRK</sequence>
<gene>
    <name evidence="1" type="ORF">L2E82_14733</name>
</gene>
<protein>
    <submittedName>
        <fullName evidence="1">Uncharacterized protein</fullName>
    </submittedName>
</protein>
<comment type="caution">
    <text evidence="1">The sequence shown here is derived from an EMBL/GenBank/DDBJ whole genome shotgun (WGS) entry which is preliminary data.</text>
</comment>
<proteinExistence type="predicted"/>